<accession>A0A5A8DJ69</accession>
<sequence length="275" mass="28189">MAQAARADPPSVPVLDGQVVSLRPRRRLVWRVLAVAAATVCLGAADAIAAAIAGSGITMLILTSLGVPICGCAGGLRGHVPLLRGYIVCSVLGAASAVVAAGVVVIISIPTVMCLCDDVCFASEYQPGDRRSEASRSTWDERNAICQPGLDAILSGFRFELCVALALVGVHLVAAWLGRKLAAKVLETGAIPLRIPVAPVIALPGEPLPAFMTARQAQPADEEEARRLARTGEPVAAGHASVASSARVRVEGSRAPAPGHASRAVAPLPGPAYPD</sequence>
<dbReference type="EMBL" id="VLTL01000003">
    <property type="protein sequence ID" value="KAA0172031.1"/>
    <property type="molecule type" value="Genomic_DNA"/>
</dbReference>
<organism evidence="3 8">
    <name type="scientific">Cafeteria roenbergensis</name>
    <name type="common">Marine flagellate</name>
    <dbReference type="NCBI Taxonomy" id="33653"/>
    <lineage>
        <taxon>Eukaryota</taxon>
        <taxon>Sar</taxon>
        <taxon>Stramenopiles</taxon>
        <taxon>Bigyra</taxon>
        <taxon>Opalozoa</taxon>
        <taxon>Bicosoecida</taxon>
        <taxon>Cafeteriaceae</taxon>
        <taxon>Cafeteria</taxon>
    </lineage>
</organism>
<keyword evidence="2" id="KW-1133">Transmembrane helix</keyword>
<dbReference type="Proteomes" id="UP000324907">
    <property type="component" value="Unassembled WGS sequence"/>
</dbReference>
<feature type="transmembrane region" description="Helical" evidence="2">
    <location>
        <begin position="157"/>
        <end position="177"/>
    </location>
</feature>
<reference evidence="6 7" key="1">
    <citation type="submission" date="2019-07" db="EMBL/GenBank/DDBJ databases">
        <title>Genomes of Cafeteria roenbergensis.</title>
        <authorList>
            <person name="Fischer M.G."/>
            <person name="Hackl T."/>
            <person name="Roman M."/>
        </authorList>
    </citation>
    <scope>NUCLEOTIDE SEQUENCE [LARGE SCALE GENOMIC DNA]</scope>
    <source>
        <strain evidence="3 8">Cflag</strain>
        <strain evidence="5 6">E4-10P</strain>
        <strain evidence="4 7">RCC970-E3</strain>
    </source>
</reference>
<dbReference type="Proteomes" id="UP000322899">
    <property type="component" value="Unassembled WGS sequence"/>
</dbReference>
<feature type="compositionally biased region" description="Low complexity" evidence="1">
    <location>
        <begin position="235"/>
        <end position="247"/>
    </location>
</feature>
<evidence type="ECO:0000313" key="5">
    <source>
        <dbReference type="EMBL" id="KAA0177959.1"/>
    </source>
</evidence>
<dbReference type="EMBL" id="VLTO01000002">
    <property type="protein sequence ID" value="KAA0177959.1"/>
    <property type="molecule type" value="Genomic_DNA"/>
</dbReference>
<evidence type="ECO:0000256" key="2">
    <source>
        <dbReference type="SAM" id="Phobius"/>
    </source>
</evidence>
<evidence type="ECO:0000256" key="1">
    <source>
        <dbReference type="SAM" id="MobiDB-lite"/>
    </source>
</evidence>
<gene>
    <name evidence="5" type="ORF">FNF27_00507</name>
    <name evidence="4" type="ORF">FNF28_00348</name>
    <name evidence="3" type="ORF">FNF31_01888</name>
</gene>
<dbReference type="EMBL" id="VLTM01000012">
    <property type="protein sequence ID" value="KAA0165543.1"/>
    <property type="molecule type" value="Genomic_DNA"/>
</dbReference>
<feature type="transmembrane region" description="Helical" evidence="2">
    <location>
        <begin position="28"/>
        <end position="45"/>
    </location>
</feature>
<protein>
    <submittedName>
        <fullName evidence="3">Uncharacterized protein</fullName>
    </submittedName>
</protein>
<evidence type="ECO:0000313" key="3">
    <source>
        <dbReference type="EMBL" id="KAA0165543.1"/>
    </source>
</evidence>
<feature type="transmembrane region" description="Helical" evidence="2">
    <location>
        <begin position="51"/>
        <end position="74"/>
    </location>
</feature>
<name>A0A5A8DJ69_CAFRO</name>
<comment type="caution">
    <text evidence="3">The sequence shown here is derived from an EMBL/GenBank/DDBJ whole genome shotgun (WGS) entry which is preliminary data.</text>
</comment>
<evidence type="ECO:0000313" key="4">
    <source>
        <dbReference type="EMBL" id="KAA0172031.1"/>
    </source>
</evidence>
<keyword evidence="2" id="KW-0472">Membrane</keyword>
<dbReference type="Proteomes" id="UP000325113">
    <property type="component" value="Unassembled WGS sequence"/>
</dbReference>
<proteinExistence type="predicted"/>
<evidence type="ECO:0000313" key="7">
    <source>
        <dbReference type="Proteomes" id="UP000324907"/>
    </source>
</evidence>
<feature type="region of interest" description="Disordered" evidence="1">
    <location>
        <begin position="216"/>
        <end position="275"/>
    </location>
</feature>
<evidence type="ECO:0000313" key="6">
    <source>
        <dbReference type="Proteomes" id="UP000322899"/>
    </source>
</evidence>
<feature type="transmembrane region" description="Helical" evidence="2">
    <location>
        <begin position="86"/>
        <end position="109"/>
    </location>
</feature>
<keyword evidence="2" id="KW-0812">Transmembrane</keyword>
<evidence type="ECO:0000313" key="8">
    <source>
        <dbReference type="Proteomes" id="UP000325113"/>
    </source>
</evidence>
<dbReference type="AlphaFoldDB" id="A0A5A8DJ69"/>